<protein>
    <submittedName>
        <fullName evidence="1">Uncharacterized protein</fullName>
    </submittedName>
</protein>
<evidence type="ECO:0000313" key="2">
    <source>
        <dbReference type="Proteomes" id="UP000242525"/>
    </source>
</evidence>
<dbReference type="Proteomes" id="UP000242525">
    <property type="component" value="Unassembled WGS sequence"/>
</dbReference>
<organism evidence="1 2">
    <name type="scientific">Geotrichum candidum</name>
    <name type="common">Oospora lactis</name>
    <name type="synonym">Dipodascus geotrichum</name>
    <dbReference type="NCBI Taxonomy" id="1173061"/>
    <lineage>
        <taxon>Eukaryota</taxon>
        <taxon>Fungi</taxon>
        <taxon>Dikarya</taxon>
        <taxon>Ascomycota</taxon>
        <taxon>Saccharomycotina</taxon>
        <taxon>Dipodascomycetes</taxon>
        <taxon>Dipodascales</taxon>
        <taxon>Dipodascaceae</taxon>
        <taxon>Geotrichum</taxon>
    </lineage>
</organism>
<dbReference type="EMBL" id="CCBN010000018">
    <property type="protein sequence ID" value="CDO57045.1"/>
    <property type="molecule type" value="Genomic_DNA"/>
</dbReference>
<sequence length="661" mass="73753">MTPSLLPVTKNSQNSNCFLDTYSQENPQNFASSSFNKTSSLSFSSTASTDSITNTTASSWKDNSNLLYDYFKTPKSSRSALNFSQGHTNMPFNGNVSRSSRMLITMLHSSPSESSLSKIDWLQQQQAKFAPTQLPSQIEPYKLHSFRYPLSEISSNNGSAKRKFHQAFVPEHYMSPHKKVRKSSFIEYSSSGNNEIHNSLVTYPQSSVFQTPGSKAKIILTAPQLSSQKTSPFYIPDESIEPPLSPSEMVWDHKMSDSPLLHENVMLGSPFVDKDGKSPLVSKNVYSSRHQKPYALQHAPFTPFILPEVLPNNQQGPINVEREPAVLPLASAEFDTQYTIQQPFASPVIFRPFQQHVNNDYINDKNNVFNTPASSEISSKPTIMTSSSKRKIDFQIEQKQQVVLNDMTVPPSGSEAPIRFQGVIALGNDDSASTDNDLQNLIRKSKSIGSDGESYQQTESYVVDKRHQDQAMKPYQTQLLPMPTFVENNQNFSTPKKNANLSIVSSPSISSRSSDSLAEKQFEKGLSRSNVLATPETPSQISSFRFDEYLNIYTPSPHNNVAVMFGSANTEDDRNFFDFSTSGYGGLSRFDFESKMRLTTNNKSIATTAGTYMQRRIPSADLFKESALLYQSRMCIDGSRVNGTDLAGEYLDVHVARPMST</sequence>
<reference evidence="1" key="1">
    <citation type="submission" date="2014-03" db="EMBL/GenBank/DDBJ databases">
        <authorList>
            <person name="Casaregola S."/>
        </authorList>
    </citation>
    <scope>NUCLEOTIDE SEQUENCE [LARGE SCALE GENOMIC DNA]</scope>
    <source>
        <strain evidence="1">CLIB 918</strain>
    </source>
</reference>
<keyword evidence="2" id="KW-1185">Reference proteome</keyword>
<evidence type="ECO:0000313" key="1">
    <source>
        <dbReference type="EMBL" id="CDO57045.1"/>
    </source>
</evidence>
<gene>
    <name evidence="1" type="ORF">BN980_GECA18s01484g</name>
</gene>
<comment type="caution">
    <text evidence="1">The sequence shown here is derived from an EMBL/GenBank/DDBJ whole genome shotgun (WGS) entry which is preliminary data.</text>
</comment>
<accession>A0A0J9XHZ6</accession>
<name>A0A0J9XHZ6_GEOCN</name>
<dbReference type="AlphaFoldDB" id="A0A0J9XHZ6"/>
<proteinExistence type="predicted"/>